<keyword evidence="7" id="KW-0436">Ligase</keyword>
<feature type="transmembrane region" description="Helical" evidence="5">
    <location>
        <begin position="254"/>
        <end position="277"/>
    </location>
</feature>
<dbReference type="Pfam" id="PF04932">
    <property type="entry name" value="Wzy_C"/>
    <property type="match status" value="1"/>
</dbReference>
<dbReference type="InterPro" id="IPR051533">
    <property type="entry name" value="WaaL-like"/>
</dbReference>
<feature type="transmembrane region" description="Helical" evidence="5">
    <location>
        <begin position="215"/>
        <end position="248"/>
    </location>
</feature>
<keyword evidence="3 5" id="KW-1133">Transmembrane helix</keyword>
<gene>
    <name evidence="7" type="ORF">ACFQ0R_03205</name>
</gene>
<feature type="transmembrane region" description="Helical" evidence="5">
    <location>
        <begin position="387"/>
        <end position="406"/>
    </location>
</feature>
<name>A0ABW3GMD2_9FLAO</name>
<comment type="subcellular location">
    <subcellularLocation>
        <location evidence="1">Membrane</location>
        <topology evidence="1">Multi-pass membrane protein</topology>
    </subcellularLocation>
</comment>
<keyword evidence="8" id="KW-1185">Reference proteome</keyword>
<reference evidence="8" key="1">
    <citation type="journal article" date="2019" name="Int. J. Syst. Evol. Microbiol.">
        <title>The Global Catalogue of Microorganisms (GCM) 10K type strain sequencing project: providing services to taxonomists for standard genome sequencing and annotation.</title>
        <authorList>
            <consortium name="The Broad Institute Genomics Platform"/>
            <consortium name="The Broad Institute Genome Sequencing Center for Infectious Disease"/>
            <person name="Wu L."/>
            <person name="Ma J."/>
        </authorList>
    </citation>
    <scope>NUCLEOTIDE SEQUENCE [LARGE SCALE GENOMIC DNA]</scope>
    <source>
        <strain evidence="8">CCUG 56752</strain>
    </source>
</reference>
<dbReference type="Proteomes" id="UP001597049">
    <property type="component" value="Unassembled WGS sequence"/>
</dbReference>
<evidence type="ECO:0000256" key="4">
    <source>
        <dbReference type="ARBA" id="ARBA00023136"/>
    </source>
</evidence>
<feature type="transmembrane region" description="Helical" evidence="5">
    <location>
        <begin position="33"/>
        <end position="51"/>
    </location>
</feature>
<evidence type="ECO:0000256" key="1">
    <source>
        <dbReference type="ARBA" id="ARBA00004141"/>
    </source>
</evidence>
<keyword evidence="2 5" id="KW-0812">Transmembrane</keyword>
<sequence length="414" mass="48157">MEKEAESYRTPSIRKFRWPVYCSSSMETKRTKILQFLVFSLFLVAPFIMAYEDVEKARLISARILPTFISTFTGLYRWAALGFLTVLSIYYLGRIRNYRITTPVVFISTFYFMQFLYALVDGEDYVRFFLMTVFSLLIPPVIGLAIKNDKKIIKYFIFCIFFFLIISIFLNGHLVLIGQRFLGFLNNPNTYGISTVFWLIILLLANYFQVINKKLFTFILIGLFFTMLFTGSRNAIAGMSLILIIKYYNQLNKMLVGVFLLLSVFLVISQFIDLSFLTSRFENIFQAASDSGRLDIWERAYYAINQNFWWGNGMDANLQIANTGNMHNSYIRFVLNMGIIFTIFTLLMYLFSIISTYTKRSKVPLILTGFLLVFAVANIGEDFFVGLGSSVFIYLLFIYGFINYFITRQNDTSR</sequence>
<feature type="transmembrane region" description="Helical" evidence="5">
    <location>
        <begin position="333"/>
        <end position="357"/>
    </location>
</feature>
<evidence type="ECO:0000256" key="5">
    <source>
        <dbReference type="SAM" id="Phobius"/>
    </source>
</evidence>
<comment type="caution">
    <text evidence="7">The sequence shown here is derived from an EMBL/GenBank/DDBJ whole genome shotgun (WGS) entry which is preliminary data.</text>
</comment>
<feature type="transmembrane region" description="Helical" evidence="5">
    <location>
        <begin position="75"/>
        <end position="93"/>
    </location>
</feature>
<dbReference type="EMBL" id="JBHTIV010000005">
    <property type="protein sequence ID" value="MFD0931600.1"/>
    <property type="molecule type" value="Genomic_DNA"/>
</dbReference>
<dbReference type="PANTHER" id="PTHR37422:SF13">
    <property type="entry name" value="LIPOPOLYSACCHARIDE BIOSYNTHESIS PROTEIN PA4999-RELATED"/>
    <property type="match status" value="1"/>
</dbReference>
<protein>
    <submittedName>
        <fullName evidence="7">O-antigen ligase family protein</fullName>
    </submittedName>
</protein>
<feature type="transmembrane region" description="Helical" evidence="5">
    <location>
        <begin position="155"/>
        <end position="178"/>
    </location>
</feature>
<feature type="transmembrane region" description="Helical" evidence="5">
    <location>
        <begin position="125"/>
        <end position="146"/>
    </location>
</feature>
<evidence type="ECO:0000256" key="2">
    <source>
        <dbReference type="ARBA" id="ARBA00022692"/>
    </source>
</evidence>
<keyword evidence="4 5" id="KW-0472">Membrane</keyword>
<evidence type="ECO:0000313" key="7">
    <source>
        <dbReference type="EMBL" id="MFD0931600.1"/>
    </source>
</evidence>
<feature type="domain" description="O-antigen ligase-related" evidence="6">
    <location>
        <begin position="219"/>
        <end position="342"/>
    </location>
</feature>
<proteinExistence type="predicted"/>
<evidence type="ECO:0000256" key="3">
    <source>
        <dbReference type="ARBA" id="ARBA00022989"/>
    </source>
</evidence>
<dbReference type="InterPro" id="IPR007016">
    <property type="entry name" value="O-antigen_ligase-rel_domated"/>
</dbReference>
<evidence type="ECO:0000313" key="8">
    <source>
        <dbReference type="Proteomes" id="UP001597049"/>
    </source>
</evidence>
<accession>A0ABW3GMD2</accession>
<dbReference type="GO" id="GO:0016874">
    <property type="term" value="F:ligase activity"/>
    <property type="evidence" value="ECO:0007669"/>
    <property type="project" value="UniProtKB-KW"/>
</dbReference>
<organism evidence="7 8">
    <name type="scientific">Psychroflexus salinarum</name>
    <dbReference type="NCBI Taxonomy" id="546024"/>
    <lineage>
        <taxon>Bacteria</taxon>
        <taxon>Pseudomonadati</taxon>
        <taxon>Bacteroidota</taxon>
        <taxon>Flavobacteriia</taxon>
        <taxon>Flavobacteriales</taxon>
        <taxon>Flavobacteriaceae</taxon>
        <taxon>Psychroflexus</taxon>
    </lineage>
</organism>
<dbReference type="PANTHER" id="PTHR37422">
    <property type="entry name" value="TEICHURONIC ACID BIOSYNTHESIS PROTEIN TUAE"/>
    <property type="match status" value="1"/>
</dbReference>
<dbReference type="RefSeq" id="WP_379656931.1">
    <property type="nucleotide sequence ID" value="NZ_JBHTIV010000005.1"/>
</dbReference>
<evidence type="ECO:0000259" key="6">
    <source>
        <dbReference type="Pfam" id="PF04932"/>
    </source>
</evidence>
<feature type="transmembrane region" description="Helical" evidence="5">
    <location>
        <begin position="190"/>
        <end position="208"/>
    </location>
</feature>
<feature type="transmembrane region" description="Helical" evidence="5">
    <location>
        <begin position="100"/>
        <end position="119"/>
    </location>
</feature>